<feature type="domain" description="Cytochrome c" evidence="21">
    <location>
        <begin position="284"/>
        <end position="363"/>
    </location>
</feature>
<name>A0A1V3NDN2_9GAMM</name>
<keyword evidence="5 18" id="KW-0349">Heme</keyword>
<comment type="catalytic activity">
    <reaction evidence="17">
        <text>4 Fe(II)-[cytochrome c] + O2 + 8 H(+)(in) = 4 Fe(III)-[cytochrome c] + 2 H2O + 4 H(+)(out)</text>
        <dbReference type="Rhea" id="RHEA:11436"/>
        <dbReference type="Rhea" id="RHEA-COMP:10350"/>
        <dbReference type="Rhea" id="RHEA-COMP:14399"/>
        <dbReference type="ChEBI" id="CHEBI:15377"/>
        <dbReference type="ChEBI" id="CHEBI:15378"/>
        <dbReference type="ChEBI" id="CHEBI:15379"/>
        <dbReference type="ChEBI" id="CHEBI:29033"/>
        <dbReference type="ChEBI" id="CHEBI:29034"/>
        <dbReference type="EC" id="7.1.1.9"/>
    </reaction>
</comment>
<evidence type="ECO:0000256" key="17">
    <source>
        <dbReference type="ARBA" id="ARBA00047816"/>
    </source>
</evidence>
<dbReference type="SUPFAM" id="SSF81464">
    <property type="entry name" value="Cytochrome c oxidase subunit II-like, transmembrane region"/>
    <property type="match status" value="1"/>
</dbReference>
<evidence type="ECO:0000256" key="16">
    <source>
        <dbReference type="ARBA" id="ARBA00031399"/>
    </source>
</evidence>
<dbReference type="STRING" id="108003.B1C78_12535"/>
<evidence type="ECO:0000256" key="4">
    <source>
        <dbReference type="ARBA" id="ARBA00022448"/>
    </source>
</evidence>
<evidence type="ECO:0000256" key="18">
    <source>
        <dbReference type="PROSITE-ProRule" id="PRU00433"/>
    </source>
</evidence>
<keyword evidence="10" id="KW-0249">Electron transport</keyword>
<dbReference type="GO" id="GO:0004129">
    <property type="term" value="F:cytochrome-c oxidase activity"/>
    <property type="evidence" value="ECO:0007669"/>
    <property type="project" value="UniProtKB-EC"/>
</dbReference>
<dbReference type="RefSeq" id="WP_077279497.1">
    <property type="nucleotide sequence ID" value="NZ_MVBK01000078.1"/>
</dbReference>
<dbReference type="Gene3D" id="1.10.760.10">
    <property type="entry name" value="Cytochrome c-like domain"/>
    <property type="match status" value="1"/>
</dbReference>
<dbReference type="GO" id="GO:0020037">
    <property type="term" value="F:heme binding"/>
    <property type="evidence" value="ECO:0007669"/>
    <property type="project" value="InterPro"/>
</dbReference>
<dbReference type="InterPro" id="IPR036909">
    <property type="entry name" value="Cyt_c-like_dom_sf"/>
</dbReference>
<dbReference type="PROSITE" id="PS50857">
    <property type="entry name" value="COX2_CUA"/>
    <property type="match status" value="1"/>
</dbReference>
<dbReference type="InterPro" id="IPR045187">
    <property type="entry name" value="CcO_II"/>
</dbReference>
<keyword evidence="23" id="KW-1185">Reference proteome</keyword>
<feature type="transmembrane region" description="Helical" evidence="19">
    <location>
        <begin position="98"/>
        <end position="118"/>
    </location>
</feature>
<evidence type="ECO:0000256" key="7">
    <source>
        <dbReference type="ARBA" id="ARBA00022692"/>
    </source>
</evidence>
<evidence type="ECO:0000256" key="5">
    <source>
        <dbReference type="ARBA" id="ARBA00022617"/>
    </source>
</evidence>
<protein>
    <recommendedName>
        <fullName evidence="3">cytochrome-c oxidase</fullName>
        <ecNumber evidence="3">7.1.1.9</ecNumber>
    </recommendedName>
    <alternativeName>
        <fullName evidence="16">Cytochrome aa3 subunit 2</fullName>
    </alternativeName>
</protein>
<dbReference type="Pfam" id="PF00116">
    <property type="entry name" value="COX2"/>
    <property type="match status" value="1"/>
</dbReference>
<comment type="similarity">
    <text evidence="2">Belongs to the cytochrome c oxidase subunit 2 family.</text>
</comment>
<keyword evidence="13" id="KW-0186">Copper</keyword>
<sequence>MLATKRSLPKYLLALGAAIAGLGGTAAAEEVQRWGVNFPPPVSTTAQEIYDIHMFTMGIATVLLVIIFAVVIYSLIVHRKSRGFKPDQQFHETWFGRWSWVFVPIMVLGVDLTIAGAAQRTLERVWVVPQDQPLVDVKVIGHQWYWEFVYLDHDVTIESRYTSPEEAGIHYLRDVDNRLVLPTNQRVRFLHTSSDVIHAFWVPELAVKKDAIPGYITETWVNIQQEGVFRGQCAELCGTWHARMPIVVEAVSQEEFDGWIEEQQEIRMAALAEAAEEREWDKDDLMARGQSLYNSRCAACHQEDGSGMPPAFPAIKGSPVATGPISEHIGIILNGVPGTAMAAWNSLNDLEIAALVTYQRNAWGNDTGDVVQPAEVKAER</sequence>
<dbReference type="Gene3D" id="1.10.287.90">
    <property type="match status" value="1"/>
</dbReference>
<keyword evidence="12 18" id="KW-0408">Iron</keyword>
<dbReference type="InterPro" id="IPR008972">
    <property type="entry name" value="Cupredoxin"/>
</dbReference>
<evidence type="ECO:0000256" key="10">
    <source>
        <dbReference type="ARBA" id="ARBA00022982"/>
    </source>
</evidence>
<dbReference type="InterPro" id="IPR036257">
    <property type="entry name" value="Cyt_c_oxidase_su2_TM_sf"/>
</dbReference>
<evidence type="ECO:0000256" key="8">
    <source>
        <dbReference type="ARBA" id="ARBA00022723"/>
    </source>
</evidence>
<dbReference type="GO" id="GO:0016491">
    <property type="term" value="F:oxidoreductase activity"/>
    <property type="evidence" value="ECO:0007669"/>
    <property type="project" value="InterPro"/>
</dbReference>
<evidence type="ECO:0000259" key="21">
    <source>
        <dbReference type="PROSITE" id="PS51007"/>
    </source>
</evidence>
<dbReference type="PANTHER" id="PTHR22888">
    <property type="entry name" value="CYTOCHROME C OXIDASE, SUBUNIT II"/>
    <property type="match status" value="1"/>
</dbReference>
<evidence type="ECO:0000256" key="9">
    <source>
        <dbReference type="ARBA" id="ARBA00022967"/>
    </source>
</evidence>
<dbReference type="InterPro" id="IPR002429">
    <property type="entry name" value="CcO_II-like_C"/>
</dbReference>
<organism evidence="22 23">
    <name type="scientific">Thioalkalivibrio denitrificans</name>
    <dbReference type="NCBI Taxonomy" id="108003"/>
    <lineage>
        <taxon>Bacteria</taxon>
        <taxon>Pseudomonadati</taxon>
        <taxon>Pseudomonadota</taxon>
        <taxon>Gammaproteobacteria</taxon>
        <taxon>Chromatiales</taxon>
        <taxon>Ectothiorhodospiraceae</taxon>
        <taxon>Thioalkalivibrio</taxon>
    </lineage>
</organism>
<evidence type="ECO:0000259" key="20">
    <source>
        <dbReference type="PROSITE" id="PS50857"/>
    </source>
</evidence>
<dbReference type="InterPro" id="IPR009056">
    <property type="entry name" value="Cyt_c-like_dom"/>
</dbReference>
<evidence type="ECO:0000256" key="15">
    <source>
        <dbReference type="ARBA" id="ARBA00024688"/>
    </source>
</evidence>
<reference evidence="22 23" key="1">
    <citation type="submission" date="2017-02" db="EMBL/GenBank/DDBJ databases">
        <title>Genomic diversity within the haloalkaliphilic genus Thioalkalivibrio.</title>
        <authorList>
            <person name="Ahn A.-C."/>
            <person name="Meier-Kolthoff J."/>
            <person name="Overmars L."/>
            <person name="Richter M."/>
            <person name="Woyke T."/>
            <person name="Sorokin D.Y."/>
            <person name="Muyzer G."/>
        </authorList>
    </citation>
    <scope>NUCLEOTIDE SEQUENCE [LARGE SCALE GENOMIC DNA]</scope>
    <source>
        <strain evidence="22 23">ALJD</strain>
    </source>
</reference>
<dbReference type="EC" id="7.1.1.9" evidence="3"/>
<dbReference type="Gene3D" id="2.60.40.420">
    <property type="entry name" value="Cupredoxins - blue copper proteins"/>
    <property type="match status" value="1"/>
</dbReference>
<dbReference type="NCBIfam" id="TIGR02866">
    <property type="entry name" value="CoxB"/>
    <property type="match status" value="1"/>
</dbReference>
<keyword evidence="6" id="KW-0679">Respiratory chain</keyword>
<dbReference type="InterPro" id="IPR001505">
    <property type="entry name" value="Copper_CuA"/>
</dbReference>
<feature type="transmembrane region" description="Helical" evidence="19">
    <location>
        <begin position="52"/>
        <end position="77"/>
    </location>
</feature>
<evidence type="ECO:0000256" key="19">
    <source>
        <dbReference type="SAM" id="Phobius"/>
    </source>
</evidence>
<dbReference type="EMBL" id="MVBK01000078">
    <property type="protein sequence ID" value="OOG23094.1"/>
    <property type="molecule type" value="Genomic_DNA"/>
</dbReference>
<dbReference type="InterPro" id="IPR014222">
    <property type="entry name" value="Cyt_c_oxidase_su2"/>
</dbReference>
<evidence type="ECO:0000256" key="11">
    <source>
        <dbReference type="ARBA" id="ARBA00022989"/>
    </source>
</evidence>
<dbReference type="GO" id="GO:0016020">
    <property type="term" value="C:membrane"/>
    <property type="evidence" value="ECO:0007669"/>
    <property type="project" value="UniProtKB-SubCell"/>
</dbReference>
<keyword evidence="11 19" id="KW-1133">Transmembrane helix</keyword>
<keyword evidence="4" id="KW-0813">Transport</keyword>
<keyword evidence="8 18" id="KW-0479">Metal-binding</keyword>
<dbReference type="PANTHER" id="PTHR22888:SF9">
    <property type="entry name" value="CYTOCHROME C OXIDASE SUBUNIT 2"/>
    <property type="match status" value="1"/>
</dbReference>
<proteinExistence type="inferred from homology"/>
<dbReference type="GO" id="GO:0042773">
    <property type="term" value="P:ATP synthesis coupled electron transport"/>
    <property type="evidence" value="ECO:0007669"/>
    <property type="project" value="TreeGrafter"/>
</dbReference>
<evidence type="ECO:0000256" key="3">
    <source>
        <dbReference type="ARBA" id="ARBA00012949"/>
    </source>
</evidence>
<keyword evidence="7 19" id="KW-0812">Transmembrane</keyword>
<dbReference type="Pfam" id="PF13442">
    <property type="entry name" value="Cytochrome_CBB3"/>
    <property type="match status" value="1"/>
</dbReference>
<dbReference type="Proteomes" id="UP000189462">
    <property type="component" value="Unassembled WGS sequence"/>
</dbReference>
<evidence type="ECO:0000256" key="1">
    <source>
        <dbReference type="ARBA" id="ARBA00004141"/>
    </source>
</evidence>
<dbReference type="SUPFAM" id="SSF49503">
    <property type="entry name" value="Cupredoxins"/>
    <property type="match status" value="1"/>
</dbReference>
<accession>A0A1V3NDN2</accession>
<dbReference type="SUPFAM" id="SSF46626">
    <property type="entry name" value="Cytochrome c"/>
    <property type="match status" value="1"/>
</dbReference>
<gene>
    <name evidence="22" type="ORF">B1C78_12535</name>
</gene>
<dbReference type="PROSITE" id="PS51007">
    <property type="entry name" value="CYTC"/>
    <property type="match status" value="1"/>
</dbReference>
<evidence type="ECO:0000313" key="22">
    <source>
        <dbReference type="EMBL" id="OOG23094.1"/>
    </source>
</evidence>
<dbReference type="GO" id="GO:0005507">
    <property type="term" value="F:copper ion binding"/>
    <property type="evidence" value="ECO:0007669"/>
    <property type="project" value="InterPro"/>
</dbReference>
<evidence type="ECO:0000256" key="2">
    <source>
        <dbReference type="ARBA" id="ARBA00007866"/>
    </source>
</evidence>
<comment type="subcellular location">
    <subcellularLocation>
        <location evidence="1">Membrane</location>
        <topology evidence="1">Multi-pass membrane protein</topology>
    </subcellularLocation>
</comment>
<evidence type="ECO:0000313" key="23">
    <source>
        <dbReference type="Proteomes" id="UP000189462"/>
    </source>
</evidence>
<keyword evidence="9" id="KW-1278">Translocase</keyword>
<dbReference type="PRINTS" id="PR01166">
    <property type="entry name" value="CYCOXIDASEII"/>
</dbReference>
<dbReference type="PROSITE" id="PS00078">
    <property type="entry name" value="COX2"/>
    <property type="match status" value="1"/>
</dbReference>
<keyword evidence="14 19" id="KW-0472">Membrane</keyword>
<comment type="caution">
    <text evidence="22">The sequence shown here is derived from an EMBL/GenBank/DDBJ whole genome shotgun (WGS) entry which is preliminary data.</text>
</comment>
<evidence type="ECO:0000256" key="6">
    <source>
        <dbReference type="ARBA" id="ARBA00022660"/>
    </source>
</evidence>
<evidence type="ECO:0000256" key="14">
    <source>
        <dbReference type="ARBA" id="ARBA00023136"/>
    </source>
</evidence>
<evidence type="ECO:0000256" key="13">
    <source>
        <dbReference type="ARBA" id="ARBA00023008"/>
    </source>
</evidence>
<feature type="domain" description="Cytochrome oxidase subunit II copper A binding" evidence="20">
    <location>
        <begin position="132"/>
        <end position="262"/>
    </location>
</feature>
<dbReference type="AlphaFoldDB" id="A0A1V3NDN2"/>
<comment type="function">
    <text evidence="15">Subunits I and II form the functional core of the enzyme complex. Electrons originating in cytochrome c are transferred via heme a and Cu(A) to the binuclear center formed by heme a3 and Cu(B).</text>
</comment>
<dbReference type="OrthoDB" id="9781261at2"/>
<evidence type="ECO:0000256" key="12">
    <source>
        <dbReference type="ARBA" id="ARBA00023004"/>
    </source>
</evidence>